<dbReference type="AlphaFoldDB" id="A0A4R3T7Z3"/>
<evidence type="ECO:0000256" key="3">
    <source>
        <dbReference type="ARBA" id="ARBA00014415"/>
    </source>
</evidence>
<protein>
    <recommendedName>
        <fullName evidence="3">Chaperone protein DnaK</fullName>
    </recommendedName>
    <alternativeName>
        <fullName evidence="4">Chaperone protein dnaK</fullName>
    </alternativeName>
    <alternativeName>
        <fullName evidence="12">HSP70</fullName>
    </alternativeName>
    <alternativeName>
        <fullName evidence="11">Heat shock 70 kDa protein</fullName>
    </alternativeName>
    <alternativeName>
        <fullName evidence="10">Heat shock protein 70</fullName>
    </alternativeName>
</protein>
<dbReference type="GO" id="GO:0140662">
    <property type="term" value="F:ATP-dependent protein folding chaperone"/>
    <property type="evidence" value="ECO:0007669"/>
    <property type="project" value="InterPro"/>
</dbReference>
<keyword evidence="6 13" id="KW-0547">Nucleotide-binding</keyword>
<dbReference type="SUPFAM" id="SSF53067">
    <property type="entry name" value="Actin-like ATPase domain"/>
    <property type="match status" value="2"/>
</dbReference>
<comment type="function">
    <text evidence="1">Acts as a chaperone.</text>
</comment>
<keyword evidence="5" id="KW-0597">Phosphoprotein</keyword>
<keyword evidence="15" id="KW-1185">Reference proteome</keyword>
<dbReference type="EMBL" id="SMBP01000018">
    <property type="protein sequence ID" value="TCU57610.1"/>
    <property type="molecule type" value="Genomic_DNA"/>
</dbReference>
<evidence type="ECO:0000256" key="12">
    <source>
        <dbReference type="ARBA" id="ARBA00033103"/>
    </source>
</evidence>
<dbReference type="PROSITE" id="PS00329">
    <property type="entry name" value="HSP70_2"/>
    <property type="match status" value="1"/>
</dbReference>
<evidence type="ECO:0000313" key="14">
    <source>
        <dbReference type="EMBL" id="TCU57610.1"/>
    </source>
</evidence>
<dbReference type="CDD" id="cd10235">
    <property type="entry name" value="ASKHA_NBD_HSP70_HscC"/>
    <property type="match status" value="1"/>
</dbReference>
<evidence type="ECO:0000256" key="13">
    <source>
        <dbReference type="RuleBase" id="RU003322"/>
    </source>
</evidence>
<name>A0A4R3T7Z3_9FIRM</name>
<dbReference type="RefSeq" id="WP_132225312.1">
    <property type="nucleotide sequence ID" value="NZ_JANKBG010000017.1"/>
</dbReference>
<evidence type="ECO:0000256" key="5">
    <source>
        <dbReference type="ARBA" id="ARBA00022553"/>
    </source>
</evidence>
<dbReference type="InterPro" id="IPR013126">
    <property type="entry name" value="Hsp_70_fam"/>
</dbReference>
<dbReference type="PANTHER" id="PTHR19375">
    <property type="entry name" value="HEAT SHOCK PROTEIN 70KDA"/>
    <property type="match status" value="1"/>
</dbReference>
<keyword evidence="9" id="KW-0143">Chaperone</keyword>
<sequence length="570" mass="64230">MAIIGIDLGTTNSLACVWRNNKAELIPNALGEYITPSVVSVKDDEILVGRLAKERLITHPQDSVAAFKRDMGTAKQYTLGNKTFKPEELSSFILRQLIEDAKMYLQEDIEEVIISVPAYFNDDQRWATKTAGALAQVKVERIINEPSAAALAQHIHDDGEDKTFLIIDFGGGTLDISVVDAFDNVIEIAAVAGDNHLGGEDFNTVITEAFLREYGLNATDISVQEKAMLMKQAEICKRKLSEQDEVNMKVRIHDTLLSMKLTNQQLILLGNSILTRMEGPLKQALKDAGDDIGDIDDIILVGGSCKMPVVQHYIEYLTKHTVTMHLDPDKAIAYGCGTAAGIKERNQEIKDMLLSDICPFTLGTAIYPDGLKDAIMSPLIERNSVLPCSRESLYTTIHDQQEVIDFEIYQGEHYHAEDNLLLGNLEVKVPPNKKGKEIVKVRLTYDINGILEVDAFVISTRQSFHKMILSKNNRMSEAEIKQKLQELKELKIHPRDKERNRLLLARGERMFLELVKEERQMVADLMRYFEQVLESQNERAIDHAYHEVSRRLDSIEGDGDTTTIPRYFQA</sequence>
<dbReference type="PROSITE" id="PS00297">
    <property type="entry name" value="HSP70_1"/>
    <property type="match status" value="1"/>
</dbReference>
<accession>A0A4R3T7Z3</accession>
<dbReference type="GO" id="GO:0005524">
    <property type="term" value="F:ATP binding"/>
    <property type="evidence" value="ECO:0007669"/>
    <property type="project" value="UniProtKB-KW"/>
</dbReference>
<dbReference type="FunFam" id="3.30.420.40:FF:000071">
    <property type="entry name" value="Molecular chaperone DnaK"/>
    <property type="match status" value="1"/>
</dbReference>
<evidence type="ECO:0000256" key="4">
    <source>
        <dbReference type="ARBA" id="ARBA00017249"/>
    </source>
</evidence>
<dbReference type="Pfam" id="PF00012">
    <property type="entry name" value="HSP70"/>
    <property type="match status" value="2"/>
</dbReference>
<dbReference type="SUPFAM" id="SSF100920">
    <property type="entry name" value="Heat shock protein 70kD (HSP70), peptide-binding domain"/>
    <property type="match status" value="1"/>
</dbReference>
<dbReference type="InterPro" id="IPR029047">
    <property type="entry name" value="HSP70_peptide-bd_sf"/>
</dbReference>
<evidence type="ECO:0000256" key="7">
    <source>
        <dbReference type="ARBA" id="ARBA00022840"/>
    </source>
</evidence>
<dbReference type="Proteomes" id="UP000295773">
    <property type="component" value="Unassembled WGS sequence"/>
</dbReference>
<dbReference type="Gene3D" id="3.90.640.10">
    <property type="entry name" value="Actin, Chain A, domain 4"/>
    <property type="match status" value="1"/>
</dbReference>
<evidence type="ECO:0000256" key="8">
    <source>
        <dbReference type="ARBA" id="ARBA00023016"/>
    </source>
</evidence>
<dbReference type="Gene3D" id="2.60.34.10">
    <property type="entry name" value="Substrate Binding Domain Of DNAk, Chain A, domain 1"/>
    <property type="match status" value="1"/>
</dbReference>
<organism evidence="14 15">
    <name type="scientific">Longicatena caecimuris</name>
    <dbReference type="NCBI Taxonomy" id="1796635"/>
    <lineage>
        <taxon>Bacteria</taxon>
        <taxon>Bacillati</taxon>
        <taxon>Bacillota</taxon>
        <taxon>Erysipelotrichia</taxon>
        <taxon>Erysipelotrichales</taxon>
        <taxon>Erysipelotrichaceae</taxon>
        <taxon>Longicatena</taxon>
    </lineage>
</organism>
<dbReference type="PRINTS" id="PR00301">
    <property type="entry name" value="HEATSHOCK70"/>
</dbReference>
<evidence type="ECO:0000313" key="15">
    <source>
        <dbReference type="Proteomes" id="UP000295773"/>
    </source>
</evidence>
<dbReference type="InterPro" id="IPR043129">
    <property type="entry name" value="ATPase_NBD"/>
</dbReference>
<proteinExistence type="inferred from homology"/>
<keyword evidence="7 13" id="KW-0067">ATP-binding</keyword>
<dbReference type="InterPro" id="IPR018181">
    <property type="entry name" value="Heat_shock_70_CS"/>
</dbReference>
<evidence type="ECO:0000256" key="10">
    <source>
        <dbReference type="ARBA" id="ARBA00030019"/>
    </source>
</evidence>
<evidence type="ECO:0000256" key="9">
    <source>
        <dbReference type="ARBA" id="ARBA00023186"/>
    </source>
</evidence>
<gene>
    <name evidence="14" type="ORF">EDD61_11854</name>
</gene>
<evidence type="ECO:0000256" key="1">
    <source>
        <dbReference type="ARBA" id="ARBA00002290"/>
    </source>
</evidence>
<comment type="similarity">
    <text evidence="2 13">Belongs to the heat shock protein 70 family.</text>
</comment>
<dbReference type="Gene3D" id="3.30.420.40">
    <property type="match status" value="2"/>
</dbReference>
<dbReference type="InterPro" id="IPR042030">
    <property type="entry name" value="HscC_NBD"/>
</dbReference>
<reference evidence="14 15" key="1">
    <citation type="submission" date="2019-03" db="EMBL/GenBank/DDBJ databases">
        <title>Genomic Encyclopedia of Type Strains, Phase IV (KMG-IV): sequencing the most valuable type-strain genomes for metagenomic binning, comparative biology and taxonomic classification.</title>
        <authorList>
            <person name="Goeker M."/>
        </authorList>
    </citation>
    <scope>NUCLEOTIDE SEQUENCE [LARGE SCALE GENOMIC DNA]</scope>
    <source>
        <strain evidence="14 15">DSM 29481</strain>
    </source>
</reference>
<comment type="caution">
    <text evidence="14">The sequence shown here is derived from an EMBL/GenBank/DDBJ whole genome shotgun (WGS) entry which is preliminary data.</text>
</comment>
<evidence type="ECO:0000256" key="6">
    <source>
        <dbReference type="ARBA" id="ARBA00022741"/>
    </source>
</evidence>
<keyword evidence="8" id="KW-0346">Stress response</keyword>
<evidence type="ECO:0000256" key="2">
    <source>
        <dbReference type="ARBA" id="ARBA00007381"/>
    </source>
</evidence>
<evidence type="ECO:0000256" key="11">
    <source>
        <dbReference type="ARBA" id="ARBA00030945"/>
    </source>
</evidence>